<dbReference type="InterPro" id="IPR012816">
    <property type="entry name" value="NADAR"/>
</dbReference>
<evidence type="ECO:0000313" key="5">
    <source>
        <dbReference type="Proteomes" id="UP000199651"/>
    </source>
</evidence>
<comment type="catalytic activity">
    <reaction evidence="2">
        <text>2,5-diamino-6-hydroxy-4-(5-phosphoribosylamino)-pyrimidine + H2O = 2,5,6-triamino-4-hydroxypyrimidine + D-ribose 5-phosphate</text>
        <dbReference type="Rhea" id="RHEA:23436"/>
        <dbReference type="ChEBI" id="CHEBI:15377"/>
        <dbReference type="ChEBI" id="CHEBI:58614"/>
        <dbReference type="ChEBI" id="CHEBI:78346"/>
        <dbReference type="ChEBI" id="CHEBI:137796"/>
    </reaction>
</comment>
<dbReference type="InterPro" id="IPR037238">
    <property type="entry name" value="YbiA-like_sf"/>
</dbReference>
<gene>
    <name evidence="4" type="ORF">SAMN05192558_108412</name>
</gene>
<dbReference type="Pfam" id="PF08719">
    <property type="entry name" value="NADAR"/>
    <property type="match status" value="1"/>
</dbReference>
<dbReference type="AlphaFoldDB" id="A0A1H0SDP2"/>
<name>A0A1H0SDP2_9PSEU</name>
<evidence type="ECO:0000256" key="1">
    <source>
        <dbReference type="ARBA" id="ARBA00000022"/>
    </source>
</evidence>
<dbReference type="STRING" id="504798.SAMN05421871_105423"/>
<evidence type="ECO:0000256" key="2">
    <source>
        <dbReference type="ARBA" id="ARBA00000751"/>
    </source>
</evidence>
<dbReference type="Gene3D" id="1.10.357.40">
    <property type="entry name" value="YbiA-like"/>
    <property type="match status" value="1"/>
</dbReference>
<protein>
    <recommendedName>
        <fullName evidence="3">NADAR domain-containing protein</fullName>
    </recommendedName>
</protein>
<accession>A0A1H0SDP2</accession>
<evidence type="ECO:0000259" key="3">
    <source>
        <dbReference type="Pfam" id="PF08719"/>
    </source>
</evidence>
<feature type="domain" description="NADAR" evidence="3">
    <location>
        <begin position="7"/>
        <end position="165"/>
    </location>
</feature>
<organism evidence="4 5">
    <name type="scientific">Actinokineospora alba</name>
    <dbReference type="NCBI Taxonomy" id="504798"/>
    <lineage>
        <taxon>Bacteria</taxon>
        <taxon>Bacillati</taxon>
        <taxon>Actinomycetota</taxon>
        <taxon>Actinomycetes</taxon>
        <taxon>Pseudonocardiales</taxon>
        <taxon>Pseudonocardiaceae</taxon>
        <taxon>Actinokineospora</taxon>
    </lineage>
</organism>
<dbReference type="EMBL" id="FNJB01000008">
    <property type="protein sequence ID" value="SDP39629.1"/>
    <property type="molecule type" value="Genomic_DNA"/>
</dbReference>
<dbReference type="SUPFAM" id="SSF143990">
    <property type="entry name" value="YbiA-like"/>
    <property type="match status" value="1"/>
</dbReference>
<comment type="catalytic activity">
    <reaction evidence="1">
        <text>5-amino-6-(5-phospho-D-ribosylamino)uracil + H2O = 5,6-diaminouracil + D-ribose 5-phosphate</text>
        <dbReference type="Rhea" id="RHEA:55020"/>
        <dbReference type="ChEBI" id="CHEBI:15377"/>
        <dbReference type="ChEBI" id="CHEBI:46252"/>
        <dbReference type="ChEBI" id="CHEBI:58453"/>
        <dbReference type="ChEBI" id="CHEBI:78346"/>
    </reaction>
</comment>
<evidence type="ECO:0000313" key="4">
    <source>
        <dbReference type="EMBL" id="SDP39629.1"/>
    </source>
</evidence>
<dbReference type="NCBIfam" id="TIGR02464">
    <property type="entry name" value="ribofla_fusion"/>
    <property type="match status" value="1"/>
</dbReference>
<reference evidence="5" key="1">
    <citation type="submission" date="2016-10" db="EMBL/GenBank/DDBJ databases">
        <authorList>
            <person name="Varghese N."/>
            <person name="Submissions S."/>
        </authorList>
    </citation>
    <scope>NUCLEOTIDE SEQUENCE [LARGE SCALE GENOMIC DNA]</scope>
    <source>
        <strain evidence="5">IBRC-M 10655</strain>
    </source>
</reference>
<proteinExistence type="predicted"/>
<dbReference type="RefSeq" id="WP_091379363.1">
    <property type="nucleotide sequence ID" value="NZ_FNDV01000005.1"/>
</dbReference>
<sequence length="176" mass="19797">MTEYLFFWGHRPLPDGRIGKPCLSQWWPAEFTVDGERYPTAEHFMMVGKARLFGDEEIATKIFAAPTPDAAKSLGRKVRGFDDELWTKHRYDIVVRGTEAKFSQNPPLHGYLVGTGNAVLVEASPVDPIWGIGLAADSPDARHPDRWRGLNLLGKALMEVRDRLRQGTPRTMPKSP</sequence>
<dbReference type="Proteomes" id="UP000199651">
    <property type="component" value="Unassembled WGS sequence"/>
</dbReference>
<keyword evidence="5" id="KW-1185">Reference proteome</keyword>
<dbReference type="OrthoDB" id="67297at2"/>
<dbReference type="CDD" id="cd15457">
    <property type="entry name" value="NADAR"/>
    <property type="match status" value="1"/>
</dbReference>